<dbReference type="EMBL" id="CP036432">
    <property type="protein sequence ID" value="QDV83667.1"/>
    <property type="molecule type" value="Genomic_DNA"/>
</dbReference>
<keyword evidence="1" id="KW-0812">Transmembrane</keyword>
<name>A0ABX5XPK1_9BACT</name>
<accession>A0ABX5XPK1</accession>
<evidence type="ECO:0000313" key="2">
    <source>
        <dbReference type="EMBL" id="QDV83667.1"/>
    </source>
</evidence>
<dbReference type="PANTHER" id="PTHR13318">
    <property type="entry name" value="PARTNER OF PAIRED, ISOFORM B-RELATED"/>
    <property type="match status" value="1"/>
</dbReference>
<dbReference type="InterPro" id="IPR032675">
    <property type="entry name" value="LRR_dom_sf"/>
</dbReference>
<dbReference type="Proteomes" id="UP000318081">
    <property type="component" value="Chromosome"/>
</dbReference>
<organism evidence="2 3">
    <name type="scientific">Stieleria magnilauensis</name>
    <dbReference type="NCBI Taxonomy" id="2527963"/>
    <lineage>
        <taxon>Bacteria</taxon>
        <taxon>Pseudomonadati</taxon>
        <taxon>Planctomycetota</taxon>
        <taxon>Planctomycetia</taxon>
        <taxon>Pirellulales</taxon>
        <taxon>Pirellulaceae</taxon>
        <taxon>Stieleria</taxon>
    </lineage>
</organism>
<proteinExistence type="predicted"/>
<dbReference type="SUPFAM" id="SSF52047">
    <property type="entry name" value="RNI-like"/>
    <property type="match status" value="1"/>
</dbReference>
<dbReference type="RefSeq" id="WP_145210815.1">
    <property type="nucleotide sequence ID" value="NZ_CP036432.1"/>
</dbReference>
<gene>
    <name evidence="2" type="ORF">TBK1r_26090</name>
</gene>
<evidence type="ECO:0000313" key="3">
    <source>
        <dbReference type="Proteomes" id="UP000318081"/>
    </source>
</evidence>
<sequence length="653" mass="71447">MHWHIRLQKVGHSAQPPTTAGGLGIVGSLLAASLLFVVGCQRDTKVLSPHATAAGQRPPDKETAQPTTRALLTPLEDGFFGCPMLSSSKLEAFIAEVNERDVRKLKLKPYSGSAVTGKLSISDQLSVLPKILRGCPQIEALTLNSWTLRLSDLAVATQSENLQELSVISCIVVDGPVEEVNAASSNLRKLSVTSCLGGRENVTDAGEINVGWVETIDEQWAQLLAWTPNLEELSVTGSFRKEGSLAGKDWPLGSLAKLRSVSLGDYLHDPLVDRILSDVPKLESLSLYGDQFTGEAWLPNKLSAIRQLELYSCEGIAMERFDGIFQSAPQLESFRLSGWYEPFDLNFDLSQANNLRELSIIGPREKTHLSLKELPLLRKLESLSLRGLPPNALDGIDLSHLSNLRSLDLSSFGATENVLTELPPSLKSLQLSGFSKSKSDTANSEATFSHLKALESFSFSSGSLEEALFESLPDSIESLSFHHCTVSNSTLATLLSRLDRLETLSLTWVNGGRGYESDPGVVTGDGWDFACGDRLRTLDLSKCFYLKDELISQVATQLTGLESLKLAEQRNLTGTDWRLDRLPTLRSLDLRKLPNLTNGTVNQLPVSIELLRMEKCENLSGGRWQLDRLSKLVELRLAVGGLRFVAISGRQAA</sequence>
<reference evidence="2 3" key="1">
    <citation type="submission" date="2019-02" db="EMBL/GenBank/DDBJ databases">
        <title>Deep-cultivation of Planctomycetes and their phenomic and genomic characterization uncovers novel biology.</title>
        <authorList>
            <person name="Wiegand S."/>
            <person name="Jogler M."/>
            <person name="Boedeker C."/>
            <person name="Pinto D."/>
            <person name="Vollmers J."/>
            <person name="Rivas-Marin E."/>
            <person name="Kohn T."/>
            <person name="Peeters S.H."/>
            <person name="Heuer A."/>
            <person name="Rast P."/>
            <person name="Oberbeckmann S."/>
            <person name="Bunk B."/>
            <person name="Jeske O."/>
            <person name="Meyerdierks A."/>
            <person name="Storesund J.E."/>
            <person name="Kallscheuer N."/>
            <person name="Luecker S."/>
            <person name="Lage O.M."/>
            <person name="Pohl T."/>
            <person name="Merkel B.J."/>
            <person name="Hornburger P."/>
            <person name="Mueller R.-W."/>
            <person name="Bruemmer F."/>
            <person name="Labrenz M."/>
            <person name="Spormann A.M."/>
            <person name="Op den Camp H."/>
            <person name="Overmann J."/>
            <person name="Amann R."/>
            <person name="Jetten M.S.M."/>
            <person name="Mascher T."/>
            <person name="Medema M.H."/>
            <person name="Devos D.P."/>
            <person name="Kaster A.-K."/>
            <person name="Ovreas L."/>
            <person name="Rohde M."/>
            <person name="Galperin M.Y."/>
            <person name="Jogler C."/>
        </authorList>
    </citation>
    <scope>NUCLEOTIDE SEQUENCE [LARGE SCALE GENOMIC DNA]</scope>
    <source>
        <strain evidence="2 3">TBK1r</strain>
    </source>
</reference>
<keyword evidence="3" id="KW-1185">Reference proteome</keyword>
<protein>
    <recommendedName>
        <fullName evidence="4">Leucine Rich repeats (2 copies)</fullName>
    </recommendedName>
</protein>
<feature type="transmembrane region" description="Helical" evidence="1">
    <location>
        <begin position="20"/>
        <end position="39"/>
    </location>
</feature>
<dbReference type="Gene3D" id="3.80.10.10">
    <property type="entry name" value="Ribonuclease Inhibitor"/>
    <property type="match status" value="3"/>
</dbReference>
<dbReference type="SUPFAM" id="SSF52058">
    <property type="entry name" value="L domain-like"/>
    <property type="match status" value="1"/>
</dbReference>
<keyword evidence="1" id="KW-0472">Membrane</keyword>
<keyword evidence="1" id="KW-1133">Transmembrane helix</keyword>
<evidence type="ECO:0008006" key="4">
    <source>
        <dbReference type="Google" id="ProtNLM"/>
    </source>
</evidence>
<evidence type="ECO:0000256" key="1">
    <source>
        <dbReference type="SAM" id="Phobius"/>
    </source>
</evidence>